<accession>A0A410K1D2</accession>
<dbReference type="KEGG" id="gtl:EP073_12795"/>
<evidence type="ECO:0000313" key="1">
    <source>
        <dbReference type="EMBL" id="QAR34250.1"/>
    </source>
</evidence>
<dbReference type="RefSeq" id="WP_128467555.1">
    <property type="nucleotide sequence ID" value="NZ_CP035108.1"/>
</dbReference>
<dbReference type="EMBL" id="CP035108">
    <property type="protein sequence ID" value="QAR34250.1"/>
    <property type="molecule type" value="Genomic_DNA"/>
</dbReference>
<proteinExistence type="predicted"/>
<dbReference type="AlphaFoldDB" id="A0A410K1D2"/>
<gene>
    <name evidence="1" type="ORF">EP073_12795</name>
</gene>
<sequence length="324" mass="36070">MIKNSRLYNIENGRADFPASTEQTGSFNLFLDDSMFFYLSMDLPSSNRKKARGFISNYLSTLFPEYMTENFGFVLHGGSALIYLPAQEFASFVKENLSLLKKASKITTPFIEMFVREASFDYTDGSKCYSVSGGEIHQLFDEPDDACTAERILNKVIPPKMSINIKGVEKESFIPSSFKLPAIVLAACYLVFIGGEYLRLKGYASALKLRENKLQELYTLAGVNGTGDPYGTLLFKARGGKETTQGVSILTVFETMSKAADKNKIKLEDLTVRDTTINCTGTAADFQAVEEFKQKLQEAGAQRANIEDTDKQGEIIKFSVRFSL</sequence>
<organism evidence="1 2">
    <name type="scientific">Geovibrio thiophilus</name>
    <dbReference type="NCBI Taxonomy" id="139438"/>
    <lineage>
        <taxon>Bacteria</taxon>
        <taxon>Pseudomonadati</taxon>
        <taxon>Deferribacterota</taxon>
        <taxon>Deferribacteres</taxon>
        <taxon>Deferribacterales</taxon>
        <taxon>Geovibrionaceae</taxon>
        <taxon>Geovibrio</taxon>
    </lineage>
</organism>
<protein>
    <submittedName>
        <fullName evidence="1">Uncharacterized protein</fullName>
    </submittedName>
</protein>
<evidence type="ECO:0000313" key="2">
    <source>
        <dbReference type="Proteomes" id="UP000287502"/>
    </source>
</evidence>
<name>A0A410K1D2_9BACT</name>
<dbReference type="OrthoDB" id="9789100at2"/>
<keyword evidence="2" id="KW-1185">Reference proteome</keyword>
<reference evidence="1 2" key="1">
    <citation type="submission" date="2019-01" db="EMBL/GenBank/DDBJ databases">
        <title>Geovibrio thiophilus DSM 11263, complete genome.</title>
        <authorList>
            <person name="Spring S."/>
            <person name="Bunk B."/>
            <person name="Sproer C."/>
        </authorList>
    </citation>
    <scope>NUCLEOTIDE SEQUENCE [LARGE SCALE GENOMIC DNA]</scope>
    <source>
        <strain evidence="1 2">DSM 11263</strain>
    </source>
</reference>
<dbReference type="Proteomes" id="UP000287502">
    <property type="component" value="Chromosome"/>
</dbReference>